<keyword evidence="5" id="KW-0175">Coiled coil</keyword>
<dbReference type="PROSITE" id="PS00518">
    <property type="entry name" value="ZF_RING_1"/>
    <property type="match status" value="1"/>
</dbReference>
<keyword evidence="3" id="KW-0862">Zinc</keyword>
<feature type="non-terminal residue" evidence="7">
    <location>
        <position position="1"/>
    </location>
</feature>
<name>A0ABR3EP61_9AGAR</name>
<dbReference type="InterPro" id="IPR013083">
    <property type="entry name" value="Znf_RING/FYVE/PHD"/>
</dbReference>
<sequence length="222" mass="25029">LSTYTLSNGYFMSTQIANSIEKGKNPPIRHLHPTAAPITQAIVISSDDEDGLEPAAKRKRINKQAYHLGATDDAHNLREPQATTELKKQHYKQRFEQQEAQIEKLTGKRDSIRRTLRELYAKQESLVNSHKETKRDLKAIQTALSKVRELLDCATCESELEDPVVIKECGHTICQKCADNWKATCTAANFTCPSCRIAIQSTPATNYTVQEILGGLKRWHLL</sequence>
<protein>
    <recommendedName>
        <fullName evidence="6">RING-type domain-containing protein</fullName>
    </recommendedName>
</protein>
<evidence type="ECO:0000256" key="4">
    <source>
        <dbReference type="PROSITE-ProRule" id="PRU00175"/>
    </source>
</evidence>
<evidence type="ECO:0000259" key="6">
    <source>
        <dbReference type="PROSITE" id="PS50089"/>
    </source>
</evidence>
<dbReference type="Pfam" id="PF13920">
    <property type="entry name" value="zf-C3HC4_3"/>
    <property type="match status" value="1"/>
</dbReference>
<dbReference type="PROSITE" id="PS50089">
    <property type="entry name" value="ZF_RING_2"/>
    <property type="match status" value="1"/>
</dbReference>
<proteinExistence type="predicted"/>
<evidence type="ECO:0000256" key="1">
    <source>
        <dbReference type="ARBA" id="ARBA00022723"/>
    </source>
</evidence>
<evidence type="ECO:0000313" key="7">
    <source>
        <dbReference type="EMBL" id="KAL0564692.1"/>
    </source>
</evidence>
<evidence type="ECO:0000313" key="8">
    <source>
        <dbReference type="Proteomes" id="UP001465976"/>
    </source>
</evidence>
<evidence type="ECO:0000256" key="5">
    <source>
        <dbReference type="SAM" id="Coils"/>
    </source>
</evidence>
<evidence type="ECO:0000256" key="2">
    <source>
        <dbReference type="ARBA" id="ARBA00022771"/>
    </source>
</evidence>
<reference evidence="7 8" key="1">
    <citation type="submission" date="2024-02" db="EMBL/GenBank/DDBJ databases">
        <title>A draft genome for the cacao thread blight pathogen Marasmius crinis-equi.</title>
        <authorList>
            <person name="Cohen S.P."/>
            <person name="Baruah I.K."/>
            <person name="Amoako-Attah I."/>
            <person name="Bukari Y."/>
            <person name="Meinhardt L.W."/>
            <person name="Bailey B.A."/>
        </authorList>
    </citation>
    <scope>NUCLEOTIDE SEQUENCE [LARGE SCALE GENOMIC DNA]</scope>
    <source>
        <strain evidence="7 8">GH-76</strain>
    </source>
</reference>
<organism evidence="7 8">
    <name type="scientific">Marasmius crinis-equi</name>
    <dbReference type="NCBI Taxonomy" id="585013"/>
    <lineage>
        <taxon>Eukaryota</taxon>
        <taxon>Fungi</taxon>
        <taxon>Dikarya</taxon>
        <taxon>Basidiomycota</taxon>
        <taxon>Agaricomycotina</taxon>
        <taxon>Agaricomycetes</taxon>
        <taxon>Agaricomycetidae</taxon>
        <taxon>Agaricales</taxon>
        <taxon>Marasmiineae</taxon>
        <taxon>Marasmiaceae</taxon>
        <taxon>Marasmius</taxon>
    </lineage>
</organism>
<dbReference type="SUPFAM" id="SSF57850">
    <property type="entry name" value="RING/U-box"/>
    <property type="match status" value="1"/>
</dbReference>
<dbReference type="SMART" id="SM00184">
    <property type="entry name" value="RING"/>
    <property type="match status" value="1"/>
</dbReference>
<dbReference type="InterPro" id="IPR017907">
    <property type="entry name" value="Znf_RING_CS"/>
</dbReference>
<comment type="caution">
    <text evidence="7">The sequence shown here is derived from an EMBL/GenBank/DDBJ whole genome shotgun (WGS) entry which is preliminary data.</text>
</comment>
<evidence type="ECO:0000256" key="3">
    <source>
        <dbReference type="ARBA" id="ARBA00022833"/>
    </source>
</evidence>
<dbReference type="EMBL" id="JBAHYK010002626">
    <property type="protein sequence ID" value="KAL0564692.1"/>
    <property type="molecule type" value="Genomic_DNA"/>
</dbReference>
<keyword evidence="1" id="KW-0479">Metal-binding</keyword>
<feature type="domain" description="RING-type" evidence="6">
    <location>
        <begin position="153"/>
        <end position="196"/>
    </location>
</feature>
<dbReference type="Gene3D" id="3.30.40.10">
    <property type="entry name" value="Zinc/RING finger domain, C3HC4 (zinc finger)"/>
    <property type="match status" value="1"/>
</dbReference>
<dbReference type="InterPro" id="IPR001841">
    <property type="entry name" value="Znf_RING"/>
</dbReference>
<keyword evidence="2 4" id="KW-0863">Zinc-finger</keyword>
<feature type="coiled-coil region" evidence="5">
    <location>
        <begin position="88"/>
        <end position="122"/>
    </location>
</feature>
<gene>
    <name evidence="7" type="ORF">V5O48_017351</name>
</gene>
<accession>A0ABR3EP61</accession>
<keyword evidence="8" id="KW-1185">Reference proteome</keyword>
<dbReference type="Proteomes" id="UP001465976">
    <property type="component" value="Unassembled WGS sequence"/>
</dbReference>